<comment type="caution">
    <text evidence="2">The sequence shown here is derived from an EMBL/GenBank/DDBJ whole genome shotgun (WGS) entry which is preliminary data.</text>
</comment>
<feature type="compositionally biased region" description="Basic residues" evidence="1">
    <location>
        <begin position="46"/>
        <end position="59"/>
    </location>
</feature>
<dbReference type="Proteomes" id="UP001228049">
    <property type="component" value="Unassembled WGS sequence"/>
</dbReference>
<organism evidence="2 3">
    <name type="scientific">Dissostichus eleginoides</name>
    <name type="common">Patagonian toothfish</name>
    <name type="synonym">Dissostichus amissus</name>
    <dbReference type="NCBI Taxonomy" id="100907"/>
    <lineage>
        <taxon>Eukaryota</taxon>
        <taxon>Metazoa</taxon>
        <taxon>Chordata</taxon>
        <taxon>Craniata</taxon>
        <taxon>Vertebrata</taxon>
        <taxon>Euteleostomi</taxon>
        <taxon>Actinopterygii</taxon>
        <taxon>Neopterygii</taxon>
        <taxon>Teleostei</taxon>
        <taxon>Neoteleostei</taxon>
        <taxon>Acanthomorphata</taxon>
        <taxon>Eupercaria</taxon>
        <taxon>Perciformes</taxon>
        <taxon>Notothenioidei</taxon>
        <taxon>Nototheniidae</taxon>
        <taxon>Dissostichus</taxon>
    </lineage>
</organism>
<dbReference type="AlphaFoldDB" id="A0AAD9CKV6"/>
<proteinExistence type="predicted"/>
<evidence type="ECO:0000313" key="2">
    <source>
        <dbReference type="EMBL" id="KAK1903720.1"/>
    </source>
</evidence>
<gene>
    <name evidence="2" type="ORF">KUDE01_010908</name>
</gene>
<accession>A0AAD9CKV6</accession>
<feature type="compositionally biased region" description="Basic residues" evidence="1">
    <location>
        <begin position="94"/>
        <end position="105"/>
    </location>
</feature>
<evidence type="ECO:0000256" key="1">
    <source>
        <dbReference type="SAM" id="MobiDB-lite"/>
    </source>
</evidence>
<dbReference type="EMBL" id="JASDAP010000004">
    <property type="protein sequence ID" value="KAK1903720.1"/>
    <property type="molecule type" value="Genomic_DNA"/>
</dbReference>
<sequence length="105" mass="11609">MERRVSPLSTKAHRLSLLSCVKVWCAANRAPSADPLTSTEDEHQQHVHKHQNRDHSKHRASLDIQGHGAALQADAEMRSQVSGGIQLSTASRHVASKPRRNPPLQ</sequence>
<evidence type="ECO:0000313" key="3">
    <source>
        <dbReference type="Proteomes" id="UP001228049"/>
    </source>
</evidence>
<reference evidence="2" key="1">
    <citation type="submission" date="2023-04" db="EMBL/GenBank/DDBJ databases">
        <title>Chromosome-level genome of Chaenocephalus aceratus.</title>
        <authorList>
            <person name="Park H."/>
        </authorList>
    </citation>
    <scope>NUCLEOTIDE SEQUENCE</scope>
    <source>
        <strain evidence="2">DE</strain>
        <tissue evidence="2">Muscle</tissue>
    </source>
</reference>
<feature type="region of interest" description="Disordered" evidence="1">
    <location>
        <begin position="31"/>
        <end position="105"/>
    </location>
</feature>
<keyword evidence="3" id="KW-1185">Reference proteome</keyword>
<name>A0AAD9CKV6_DISEL</name>
<feature type="compositionally biased region" description="Polar residues" evidence="1">
    <location>
        <begin position="79"/>
        <end position="91"/>
    </location>
</feature>
<protein>
    <submittedName>
        <fullName evidence="2">AP-2 complex subunit alpha-1</fullName>
    </submittedName>
</protein>